<evidence type="ECO:0000256" key="8">
    <source>
        <dbReference type="ARBA" id="ARBA00023136"/>
    </source>
</evidence>
<dbReference type="CDD" id="cd13131">
    <property type="entry name" value="MATE_NorM_like"/>
    <property type="match status" value="1"/>
</dbReference>
<dbReference type="PANTHER" id="PTHR43298:SF2">
    <property type="entry name" value="FMN_FAD EXPORTER YEEO-RELATED"/>
    <property type="match status" value="1"/>
</dbReference>
<dbReference type="EMBL" id="CP073344">
    <property type="protein sequence ID" value="UTW01712.1"/>
    <property type="molecule type" value="Genomic_DNA"/>
</dbReference>
<evidence type="ECO:0000256" key="4">
    <source>
        <dbReference type="ARBA" id="ARBA00022475"/>
    </source>
</evidence>
<dbReference type="NCBIfam" id="TIGR00797">
    <property type="entry name" value="matE"/>
    <property type="match status" value="1"/>
</dbReference>
<feature type="transmembrane region" description="Helical" evidence="10">
    <location>
        <begin position="192"/>
        <end position="215"/>
    </location>
</feature>
<name>A0ABY5GR09_9GAMM</name>
<dbReference type="PANTHER" id="PTHR43298">
    <property type="entry name" value="MULTIDRUG RESISTANCE PROTEIN NORM-RELATED"/>
    <property type="match status" value="1"/>
</dbReference>
<feature type="transmembrane region" description="Helical" evidence="10">
    <location>
        <begin position="90"/>
        <end position="110"/>
    </location>
</feature>
<keyword evidence="4" id="KW-1003">Cell membrane</keyword>
<accession>A0ABY5GR09</accession>
<feature type="transmembrane region" description="Helical" evidence="10">
    <location>
        <begin position="352"/>
        <end position="375"/>
    </location>
</feature>
<evidence type="ECO:0000256" key="2">
    <source>
        <dbReference type="ARBA" id="ARBA00022448"/>
    </source>
</evidence>
<proteinExistence type="predicted"/>
<gene>
    <name evidence="11" type="ORF">KDX31_09995</name>
</gene>
<keyword evidence="8 10" id="KW-0472">Membrane</keyword>
<comment type="subcellular location">
    <subcellularLocation>
        <location evidence="1">Cell inner membrane</location>
        <topology evidence="1">Multi-pass membrane protein</topology>
    </subcellularLocation>
</comment>
<feature type="transmembrane region" description="Helical" evidence="10">
    <location>
        <begin position="168"/>
        <end position="186"/>
    </location>
</feature>
<feature type="transmembrane region" description="Helical" evidence="10">
    <location>
        <begin position="278"/>
        <end position="299"/>
    </location>
</feature>
<organism evidence="11 12">
    <name type="scientific">Amphritea atlantica</name>
    <dbReference type="NCBI Taxonomy" id="355243"/>
    <lineage>
        <taxon>Bacteria</taxon>
        <taxon>Pseudomonadati</taxon>
        <taxon>Pseudomonadota</taxon>
        <taxon>Gammaproteobacteria</taxon>
        <taxon>Oceanospirillales</taxon>
        <taxon>Oceanospirillaceae</taxon>
        <taxon>Amphritea</taxon>
    </lineage>
</organism>
<dbReference type="Proteomes" id="UP001059950">
    <property type="component" value="Chromosome"/>
</dbReference>
<dbReference type="InterPro" id="IPR050222">
    <property type="entry name" value="MATE_MdtK"/>
</dbReference>
<keyword evidence="12" id="KW-1185">Reference proteome</keyword>
<evidence type="ECO:0000313" key="11">
    <source>
        <dbReference type="EMBL" id="UTW01712.1"/>
    </source>
</evidence>
<evidence type="ECO:0000256" key="7">
    <source>
        <dbReference type="ARBA" id="ARBA00023065"/>
    </source>
</evidence>
<feature type="transmembrane region" description="Helical" evidence="10">
    <location>
        <begin position="236"/>
        <end position="266"/>
    </location>
</feature>
<keyword evidence="6 10" id="KW-1133">Transmembrane helix</keyword>
<sequence>MKPHSSLSFQESRHILALAIPILIAELSQAAMGFVDTLMAARYGAEDLAAVALGSGIWLPVVISLGGLLMAVTPMVANHAGSDQLRRTRLIFHQGVLIALLAGIAAWLILRNMAPVLDLMQVTGSLKEKTLGYLDALSWGIPGMLLYQGARSYSEGLGKTKPLMKIGLFALLCNIPLNYLLIYGKLGFPELGGVGCGWATTIVMWIMALTTGCYLHYSRHFRSLFLISLPRPRAKYFLTILKIGVPIGFTLLIEVSMFTVIALLIARLGENVIAAHQITLSFTGMVFMIPLSISLALTIRIGQFIGSKDPVGATITARNGYAIVCCSSVISCSLIALLSVQIASLYSSDSDIVQLASSLLLIAAIFQIPDAIQVASAGILRGHKDTAVPLMIVFTAYWLIGLPLGYVLGLTDIIIPATGARGFWLGMVAGLSVGAILLLLRYLTIKSKCNIATGS</sequence>
<feature type="transmembrane region" description="Helical" evidence="10">
    <location>
        <begin position="57"/>
        <end position="78"/>
    </location>
</feature>
<feature type="transmembrane region" description="Helical" evidence="10">
    <location>
        <begin position="422"/>
        <end position="440"/>
    </location>
</feature>
<protein>
    <recommendedName>
        <fullName evidence="9">Multidrug-efflux transporter</fullName>
    </recommendedName>
</protein>
<dbReference type="InterPro" id="IPR002528">
    <property type="entry name" value="MATE_fam"/>
</dbReference>
<evidence type="ECO:0000256" key="10">
    <source>
        <dbReference type="SAM" id="Phobius"/>
    </source>
</evidence>
<evidence type="ECO:0000256" key="9">
    <source>
        <dbReference type="ARBA" id="ARBA00031636"/>
    </source>
</evidence>
<feature type="transmembrane region" description="Helical" evidence="10">
    <location>
        <begin position="320"/>
        <end position="346"/>
    </location>
</feature>
<keyword evidence="7" id="KW-0406">Ion transport</keyword>
<dbReference type="InterPro" id="IPR048279">
    <property type="entry name" value="MdtK-like"/>
</dbReference>
<feature type="transmembrane region" description="Helical" evidence="10">
    <location>
        <begin position="387"/>
        <end position="410"/>
    </location>
</feature>
<keyword evidence="5 10" id="KW-0812">Transmembrane</keyword>
<dbReference type="PIRSF" id="PIRSF006603">
    <property type="entry name" value="DinF"/>
    <property type="match status" value="1"/>
</dbReference>
<keyword evidence="2" id="KW-0813">Transport</keyword>
<dbReference type="Pfam" id="PF01554">
    <property type="entry name" value="MatE"/>
    <property type="match status" value="2"/>
</dbReference>
<evidence type="ECO:0000313" key="12">
    <source>
        <dbReference type="Proteomes" id="UP001059950"/>
    </source>
</evidence>
<evidence type="ECO:0000256" key="1">
    <source>
        <dbReference type="ARBA" id="ARBA00004429"/>
    </source>
</evidence>
<evidence type="ECO:0000256" key="5">
    <source>
        <dbReference type="ARBA" id="ARBA00022692"/>
    </source>
</evidence>
<keyword evidence="3" id="KW-0050">Antiport</keyword>
<reference evidence="11" key="1">
    <citation type="submission" date="2021-04" db="EMBL/GenBank/DDBJ databases">
        <title>Oceanospirillales bacteria with DddD are important DMSP degraders in coastal seawater.</title>
        <authorList>
            <person name="Liu J."/>
        </authorList>
    </citation>
    <scope>NUCLEOTIDE SEQUENCE</scope>
    <source>
        <strain evidence="11">GY6</strain>
    </source>
</reference>
<evidence type="ECO:0000256" key="6">
    <source>
        <dbReference type="ARBA" id="ARBA00022989"/>
    </source>
</evidence>
<evidence type="ECO:0000256" key="3">
    <source>
        <dbReference type="ARBA" id="ARBA00022449"/>
    </source>
</evidence>